<dbReference type="Ensembl" id="ENSLLET00000009996.1">
    <property type="protein sequence ID" value="ENSLLEP00000009623.1"/>
    <property type="gene ID" value="ENSLLEG00000006085.1"/>
</dbReference>
<dbReference type="Pfam" id="PF08059">
    <property type="entry name" value="SEP"/>
    <property type="match status" value="1"/>
</dbReference>
<comment type="subunit">
    <text evidence="6">Interacts with GNA12, GNA13, RND1, RND2 and RND3.</text>
</comment>
<dbReference type="InterPro" id="IPR012989">
    <property type="entry name" value="SEP_domain"/>
</dbReference>
<evidence type="ECO:0000259" key="13">
    <source>
        <dbReference type="PROSITE" id="PS51399"/>
    </source>
</evidence>
<dbReference type="PANTHER" id="PTHR23333">
    <property type="entry name" value="UBX DOMAIN CONTAINING PROTEIN"/>
    <property type="match status" value="1"/>
</dbReference>
<sequence>MHTISLECKQCHTCAKPAVLCCFDLETPHRKQTLPGNGLETIWRYRKCTMSGPLVTLGKPRKTGLIPVNRRQYGVGVETSPDTWMHTGGKMSDGQIFTGKHTTDVKLPGTGRRAAPFKEHHAYTEDQLTEKGSTTFVGKGLRGSVPSDFDLLSATMKRIGELERCIHVQECTLQKKDQEIATLEDKIKRLQRPKTENPVQVNQDLEMKCQKLQQRVNEMEQFLSDYGLEWVGDEDSSVAPQQRTMTRIQGHLSTIFKPDFDLLLQNLQDLNILGGEGKSHIEHRQGGARLRSPKPVPLTLFNNGIIMFNGPFRSYKEPSTQHCVQDIMDGYFPSELQRRFPDGVTFQITDQRNVVFRERRFWDELPGLGQTVGSTQSTTEGTSEVSGPPLSVDQFLNKLPMSVVRGGQIVEIRGPIREALQESPTESLKLKEIKVDSPLVGMNIKRSEQSTAVSTLRIKSENREYTYKVRMLQSETLGDLRSYLSEYRDSLSTYEIISPFPLRLYEDDSCTLQELGLVPSAFLLLRSKALKTPGGQNTPQTSAYSQI</sequence>
<evidence type="ECO:0000313" key="15">
    <source>
        <dbReference type="Proteomes" id="UP000694569"/>
    </source>
</evidence>
<dbReference type="AlphaFoldDB" id="A0A8C5MBN2"/>
<dbReference type="Proteomes" id="UP000694569">
    <property type="component" value="Unplaced"/>
</dbReference>
<dbReference type="InterPro" id="IPR036241">
    <property type="entry name" value="NSFL1C_SEP_dom_sf"/>
</dbReference>
<dbReference type="InterPro" id="IPR029071">
    <property type="entry name" value="Ubiquitin-like_domsf"/>
</dbReference>
<proteinExistence type="predicted"/>
<name>A0A8C5MBN2_9ANUR</name>
<dbReference type="GO" id="GO:0005856">
    <property type="term" value="C:cytoskeleton"/>
    <property type="evidence" value="ECO:0007669"/>
    <property type="project" value="UniProtKB-SubCell"/>
</dbReference>
<accession>A0A8C5MBN2</accession>
<dbReference type="Gene3D" id="3.10.20.90">
    <property type="entry name" value="Phosphatidylinositol 3-kinase Catalytic Subunit, Chain A, domain 1"/>
    <property type="match status" value="1"/>
</dbReference>
<feature type="domain" description="UBX" evidence="12">
    <location>
        <begin position="449"/>
        <end position="525"/>
    </location>
</feature>
<evidence type="ECO:0000256" key="2">
    <source>
        <dbReference type="ARBA" id="ARBA00022490"/>
    </source>
</evidence>
<feature type="compositionally biased region" description="Low complexity" evidence="11">
    <location>
        <begin position="369"/>
        <end position="387"/>
    </location>
</feature>
<reference evidence="14" key="2">
    <citation type="submission" date="2025-09" db="UniProtKB">
        <authorList>
            <consortium name="Ensembl"/>
        </authorList>
    </citation>
    <scope>IDENTIFICATION</scope>
</reference>
<keyword evidence="15" id="KW-1185">Reference proteome</keyword>
<dbReference type="GO" id="GO:0043130">
    <property type="term" value="F:ubiquitin binding"/>
    <property type="evidence" value="ECO:0007669"/>
    <property type="project" value="TreeGrafter"/>
</dbReference>
<reference evidence="14" key="1">
    <citation type="submission" date="2025-08" db="UniProtKB">
        <authorList>
            <consortium name="Ensembl"/>
        </authorList>
    </citation>
    <scope>IDENTIFICATION</scope>
</reference>
<dbReference type="GeneTree" id="ENSGT00520000055567"/>
<dbReference type="GO" id="GO:0043161">
    <property type="term" value="P:proteasome-mediated ubiquitin-dependent protein catabolic process"/>
    <property type="evidence" value="ECO:0007669"/>
    <property type="project" value="TreeGrafter"/>
</dbReference>
<evidence type="ECO:0000256" key="8">
    <source>
        <dbReference type="ARBA" id="ARBA00075811"/>
    </source>
</evidence>
<dbReference type="FunFam" id="3.30.420.210:FF:000003">
    <property type="entry name" value="UBX domain protein 11"/>
    <property type="match status" value="1"/>
</dbReference>
<feature type="domain" description="SEP" evidence="13">
    <location>
        <begin position="293"/>
        <end position="357"/>
    </location>
</feature>
<protein>
    <recommendedName>
        <fullName evidence="7">UBX domain-containing protein 11</fullName>
    </recommendedName>
    <alternativeName>
        <fullName evidence="9">Socius</fullName>
    </alternativeName>
    <alternativeName>
        <fullName evidence="8">UBX domain-containing protein 5</fullName>
    </alternativeName>
</protein>
<evidence type="ECO:0000256" key="4">
    <source>
        <dbReference type="ARBA" id="ARBA00023212"/>
    </source>
</evidence>
<comment type="function">
    <text evidence="5">May be involved in the reorganization of actin cytoskeleton mediated by RND1, RND2 and RND3. Promotes RHOA activation mediated by GNA12 and GNA13.</text>
</comment>
<evidence type="ECO:0000256" key="1">
    <source>
        <dbReference type="ARBA" id="ARBA00004245"/>
    </source>
</evidence>
<keyword evidence="2" id="KW-0963">Cytoplasm</keyword>
<gene>
    <name evidence="14" type="primary">UBXN11</name>
</gene>
<evidence type="ECO:0000256" key="11">
    <source>
        <dbReference type="SAM" id="MobiDB-lite"/>
    </source>
</evidence>
<evidence type="ECO:0000313" key="14">
    <source>
        <dbReference type="Ensembl" id="ENSLLEP00000009623.1"/>
    </source>
</evidence>
<comment type="subcellular location">
    <subcellularLocation>
        <location evidence="1">Cytoplasm</location>
        <location evidence="1">Cytoskeleton</location>
    </subcellularLocation>
</comment>
<feature type="region of interest" description="Disordered" evidence="11">
    <location>
        <begin position="367"/>
        <end position="389"/>
    </location>
</feature>
<dbReference type="PANTHER" id="PTHR23333:SF4">
    <property type="entry name" value="UBX DOMAIN-CONTAINING PROTEIN 11"/>
    <property type="match status" value="1"/>
</dbReference>
<evidence type="ECO:0000256" key="10">
    <source>
        <dbReference type="SAM" id="Coils"/>
    </source>
</evidence>
<dbReference type="PROSITE" id="PS50033">
    <property type="entry name" value="UBX"/>
    <property type="match status" value="1"/>
</dbReference>
<organism evidence="14 15">
    <name type="scientific">Leptobrachium leishanense</name>
    <name type="common">Leishan spiny toad</name>
    <dbReference type="NCBI Taxonomy" id="445787"/>
    <lineage>
        <taxon>Eukaryota</taxon>
        <taxon>Metazoa</taxon>
        <taxon>Chordata</taxon>
        <taxon>Craniata</taxon>
        <taxon>Vertebrata</taxon>
        <taxon>Euteleostomi</taxon>
        <taxon>Amphibia</taxon>
        <taxon>Batrachia</taxon>
        <taxon>Anura</taxon>
        <taxon>Pelobatoidea</taxon>
        <taxon>Megophryidae</taxon>
        <taxon>Leptobrachium</taxon>
    </lineage>
</organism>
<feature type="coiled-coil region" evidence="10">
    <location>
        <begin position="166"/>
        <end position="222"/>
    </location>
</feature>
<evidence type="ECO:0000256" key="7">
    <source>
        <dbReference type="ARBA" id="ARBA00073759"/>
    </source>
</evidence>
<keyword evidence="4" id="KW-0206">Cytoskeleton</keyword>
<dbReference type="OrthoDB" id="9906983at2759"/>
<evidence type="ECO:0000256" key="5">
    <source>
        <dbReference type="ARBA" id="ARBA00059434"/>
    </source>
</evidence>
<dbReference type="CDD" id="cd17077">
    <property type="entry name" value="UBX_UBXN11"/>
    <property type="match status" value="1"/>
</dbReference>
<evidence type="ECO:0000256" key="9">
    <source>
        <dbReference type="ARBA" id="ARBA00081109"/>
    </source>
</evidence>
<evidence type="ECO:0000259" key="12">
    <source>
        <dbReference type="PROSITE" id="PS50033"/>
    </source>
</evidence>
<evidence type="ECO:0000256" key="3">
    <source>
        <dbReference type="ARBA" id="ARBA00023054"/>
    </source>
</evidence>
<evidence type="ECO:0000256" key="6">
    <source>
        <dbReference type="ARBA" id="ARBA00062345"/>
    </source>
</evidence>
<dbReference type="Pfam" id="PF00789">
    <property type="entry name" value="UBX"/>
    <property type="match status" value="1"/>
</dbReference>
<dbReference type="InterPro" id="IPR001012">
    <property type="entry name" value="UBX_dom"/>
</dbReference>
<dbReference type="SUPFAM" id="SSF54236">
    <property type="entry name" value="Ubiquitin-like"/>
    <property type="match status" value="1"/>
</dbReference>
<dbReference type="SUPFAM" id="SSF102848">
    <property type="entry name" value="NSFL1 (p97 ATPase) cofactor p47, SEP domain"/>
    <property type="match status" value="1"/>
</dbReference>
<keyword evidence="3 10" id="KW-0175">Coiled coil</keyword>
<dbReference type="PROSITE" id="PS51399">
    <property type="entry name" value="SEP"/>
    <property type="match status" value="1"/>
</dbReference>
<dbReference type="Gene3D" id="3.30.420.210">
    <property type="entry name" value="SEP domain"/>
    <property type="match status" value="1"/>
</dbReference>